<evidence type="ECO:0000256" key="1">
    <source>
        <dbReference type="SAM" id="MobiDB-lite"/>
    </source>
</evidence>
<accession>A0A1H4IY97</accession>
<evidence type="ECO:0008006" key="4">
    <source>
        <dbReference type="Google" id="ProtNLM"/>
    </source>
</evidence>
<evidence type="ECO:0000313" key="3">
    <source>
        <dbReference type="Proteomes" id="UP000199622"/>
    </source>
</evidence>
<dbReference type="EMBL" id="FNSO01000003">
    <property type="protein sequence ID" value="SEB38937.1"/>
    <property type="molecule type" value="Genomic_DNA"/>
</dbReference>
<reference evidence="3" key="1">
    <citation type="submission" date="2016-10" db="EMBL/GenBank/DDBJ databases">
        <authorList>
            <person name="Varghese N."/>
            <person name="Submissions S."/>
        </authorList>
    </citation>
    <scope>NUCLEOTIDE SEQUENCE [LARGE SCALE GENOMIC DNA]</scope>
    <source>
        <strain evidence="3">DSM 44544</strain>
    </source>
</reference>
<proteinExistence type="predicted"/>
<feature type="region of interest" description="Disordered" evidence="1">
    <location>
        <begin position="82"/>
        <end position="102"/>
    </location>
</feature>
<feature type="compositionally biased region" description="Polar residues" evidence="1">
    <location>
        <begin position="83"/>
        <end position="95"/>
    </location>
</feature>
<organism evidence="2 3">
    <name type="scientific">Amycolatopsis tolypomycina</name>
    <dbReference type="NCBI Taxonomy" id="208445"/>
    <lineage>
        <taxon>Bacteria</taxon>
        <taxon>Bacillati</taxon>
        <taxon>Actinomycetota</taxon>
        <taxon>Actinomycetes</taxon>
        <taxon>Pseudonocardiales</taxon>
        <taxon>Pseudonocardiaceae</taxon>
        <taxon>Amycolatopsis</taxon>
    </lineage>
</organism>
<dbReference type="Proteomes" id="UP000199622">
    <property type="component" value="Unassembled WGS sequence"/>
</dbReference>
<gene>
    <name evidence="2" type="ORF">SAMN04489727_1278</name>
</gene>
<dbReference type="AlphaFoldDB" id="A0A1H4IY97"/>
<evidence type="ECO:0000313" key="2">
    <source>
        <dbReference type="EMBL" id="SEB38937.1"/>
    </source>
</evidence>
<keyword evidence="3" id="KW-1185">Reference proteome</keyword>
<sequence length="102" mass="10910">MLKQINALTVELAKIQNEANALSRITPPARDQVTSGYHGNLTRRQDGQPAAFAYGAGHVQVELDYLDELAKRLEDALGIVRSNEANAQETVQGAGQSSGGYA</sequence>
<protein>
    <recommendedName>
        <fullName evidence="4">PE family protein</fullName>
    </recommendedName>
</protein>
<dbReference type="STRING" id="208445.SAMN04489727_1278"/>
<name>A0A1H4IY97_9PSEU</name>